<dbReference type="CDD" id="cd00082">
    <property type="entry name" value="HisKA"/>
    <property type="match status" value="1"/>
</dbReference>
<keyword evidence="18" id="KW-1185">Reference proteome</keyword>
<dbReference type="InterPro" id="IPR036641">
    <property type="entry name" value="HPT_dom_sf"/>
</dbReference>
<dbReference type="SUPFAM" id="SSF47384">
    <property type="entry name" value="Homodimeric domain of signal transducing histidine kinase"/>
    <property type="match status" value="1"/>
</dbReference>
<keyword evidence="13" id="KW-0812">Transmembrane</keyword>
<dbReference type="Pfam" id="PF00072">
    <property type="entry name" value="Response_reg"/>
    <property type="match status" value="1"/>
</dbReference>
<dbReference type="CDD" id="cd17546">
    <property type="entry name" value="REC_hyHK_CKI1_RcsC-like"/>
    <property type="match status" value="1"/>
</dbReference>
<dbReference type="Pfam" id="PF02518">
    <property type="entry name" value="HATPase_c"/>
    <property type="match status" value="1"/>
</dbReference>
<dbReference type="SMART" id="SM00387">
    <property type="entry name" value="HATPase_c"/>
    <property type="match status" value="1"/>
</dbReference>
<dbReference type="Gene3D" id="1.20.120.160">
    <property type="entry name" value="HPT domain"/>
    <property type="match status" value="1"/>
</dbReference>
<dbReference type="CDD" id="cd16922">
    <property type="entry name" value="HATPase_EvgS-ArcB-TorS-like"/>
    <property type="match status" value="1"/>
</dbReference>
<evidence type="ECO:0000256" key="8">
    <source>
        <dbReference type="ARBA" id="ARBA00023012"/>
    </source>
</evidence>
<keyword evidence="4" id="KW-0808">Transferase</keyword>
<evidence type="ECO:0000256" key="9">
    <source>
        <dbReference type="ARBA" id="ARBA00064003"/>
    </source>
</evidence>
<dbReference type="Proteomes" id="UP000599578">
    <property type="component" value="Unassembled WGS sequence"/>
</dbReference>
<dbReference type="InterPro" id="IPR004358">
    <property type="entry name" value="Sig_transdc_His_kin-like_C"/>
</dbReference>
<dbReference type="Pfam" id="PF00512">
    <property type="entry name" value="HisKA"/>
    <property type="match status" value="1"/>
</dbReference>
<evidence type="ECO:0000256" key="1">
    <source>
        <dbReference type="ARBA" id="ARBA00000085"/>
    </source>
</evidence>
<dbReference type="InterPro" id="IPR036890">
    <property type="entry name" value="HATPase_C_sf"/>
</dbReference>
<dbReference type="PROSITE" id="PS50109">
    <property type="entry name" value="HIS_KIN"/>
    <property type="match status" value="1"/>
</dbReference>
<keyword evidence="5" id="KW-0547">Nucleotide-binding</keyword>
<protein>
    <recommendedName>
        <fullName evidence="10">Sensory/regulatory protein RpfC</fullName>
        <ecNumber evidence="2">2.7.13.3</ecNumber>
    </recommendedName>
</protein>
<dbReference type="EMBL" id="BMLT01000014">
    <property type="protein sequence ID" value="GGO87910.1"/>
    <property type="molecule type" value="Genomic_DNA"/>
</dbReference>
<dbReference type="InterPro" id="IPR003594">
    <property type="entry name" value="HATPase_dom"/>
</dbReference>
<evidence type="ECO:0000256" key="4">
    <source>
        <dbReference type="ARBA" id="ARBA00022679"/>
    </source>
</evidence>
<name>A0A917ZPC1_9GAMM</name>
<sequence>MARLISAWLAIQARGRGFLLLLGASVLFLVASLTLFLVILERQQAILSVAEEDALWSAYQLDRESLRLKNSLQLLADRPDAARAEDVRLRFEILYSRVGLLDKGQLQSAFSRDAAVDEAAKSFLTEIKAMDGVLPRLERPAAAAELLQRAEQLSNHASRLVLKVLSARAVDKTRLRQESFRLMVWLGLMLALLLLSVGTLVVILFRQMMDEYRSRERTEQLAVQLRETAARAEAANLAKSEFLATVSHEIRTPMNGIIGMTSLLLDTRLAPEQRRFATTVSESAEALLKILNDILDISKLESGRFELEHATFDLVELLEMVVELQRARLIDKPVSLQLAFDDGIGRYFEGDPGRLRQVLLNLVGNAVKFTDRGHIRVRVRAVTDDDDESDRLLFEVEDTGPGIPANVQPRLFQMFVQGDASTARRFGGTGLGLVICKRLVERMNGRIGFESRPGQGSRFWFSLALPPAQAPVAAATGGSDHSRARCPLNILVVEDNLINQQVAVGILRYLGHRADIAADGREALDRLGGQSYDLVLMDVQMPNLDGLETTRIIRRMPDPLRRQAIVGMTADVTSDGRQACIDAGMDDYLSKPVKREKLAELLEGWTTVLLEAREHGSVRQEETMSQAQIDTGVVADLVEMVGADNCRELLETFRRSLGDYRHRIDEAVGAGRRDEAGRTCHSLRGTAANLGFQMMVQQLAALETVLAGSGDPGVELAAVLRTLDEVGQMSLSRIVQDVADTQEHD</sequence>
<keyword evidence="6" id="KW-0418">Kinase</keyword>
<dbReference type="PANTHER" id="PTHR45339:SF5">
    <property type="entry name" value="HISTIDINE KINASE"/>
    <property type="match status" value="1"/>
</dbReference>
<evidence type="ECO:0000256" key="6">
    <source>
        <dbReference type="ARBA" id="ARBA00022777"/>
    </source>
</evidence>
<feature type="domain" description="HPt" evidence="16">
    <location>
        <begin position="642"/>
        <end position="745"/>
    </location>
</feature>
<keyword evidence="3 12" id="KW-0597">Phosphoprotein</keyword>
<keyword evidence="13" id="KW-1133">Transmembrane helix</keyword>
<reference evidence="17 18" key="1">
    <citation type="journal article" date="2014" name="Int. J. Syst. Evol. Microbiol.">
        <title>Complete genome sequence of Corynebacterium casei LMG S-19264T (=DSM 44701T), isolated from a smear-ripened cheese.</title>
        <authorList>
            <consortium name="US DOE Joint Genome Institute (JGI-PGF)"/>
            <person name="Walter F."/>
            <person name="Albersmeier A."/>
            <person name="Kalinowski J."/>
            <person name="Ruckert C."/>
        </authorList>
    </citation>
    <scope>NUCLEOTIDE SEQUENCE [LARGE SCALE GENOMIC DNA]</scope>
    <source>
        <strain evidence="17 18">CGMCC 1.7286</strain>
    </source>
</reference>
<dbReference type="SUPFAM" id="SSF47226">
    <property type="entry name" value="Histidine-containing phosphotransfer domain, HPT domain"/>
    <property type="match status" value="1"/>
</dbReference>
<evidence type="ECO:0000256" key="3">
    <source>
        <dbReference type="ARBA" id="ARBA00022553"/>
    </source>
</evidence>
<evidence type="ECO:0000259" key="14">
    <source>
        <dbReference type="PROSITE" id="PS50109"/>
    </source>
</evidence>
<dbReference type="Pfam" id="PF01627">
    <property type="entry name" value="Hpt"/>
    <property type="match status" value="1"/>
</dbReference>
<keyword evidence="7" id="KW-0067">ATP-binding</keyword>
<keyword evidence="8" id="KW-0902">Two-component regulatory system</keyword>
<dbReference type="InterPro" id="IPR011006">
    <property type="entry name" value="CheY-like_superfamily"/>
</dbReference>
<comment type="caution">
    <text evidence="17">The sequence shown here is derived from an EMBL/GenBank/DDBJ whole genome shotgun (WGS) entry which is preliminary data.</text>
</comment>
<dbReference type="Gene3D" id="1.10.287.130">
    <property type="match status" value="1"/>
</dbReference>
<evidence type="ECO:0000256" key="5">
    <source>
        <dbReference type="ARBA" id="ARBA00022741"/>
    </source>
</evidence>
<dbReference type="InterPro" id="IPR005467">
    <property type="entry name" value="His_kinase_dom"/>
</dbReference>
<dbReference type="SUPFAM" id="SSF52172">
    <property type="entry name" value="CheY-like"/>
    <property type="match status" value="1"/>
</dbReference>
<proteinExistence type="predicted"/>
<gene>
    <name evidence="17" type="ORF">GCM10011348_42180</name>
</gene>
<dbReference type="RefSeq" id="WP_188862614.1">
    <property type="nucleotide sequence ID" value="NZ_BMLT01000014.1"/>
</dbReference>
<dbReference type="SMART" id="SM00448">
    <property type="entry name" value="REC"/>
    <property type="match status" value="1"/>
</dbReference>
<feature type="domain" description="Histidine kinase" evidence="14">
    <location>
        <begin position="245"/>
        <end position="467"/>
    </location>
</feature>
<dbReference type="InterPro" id="IPR001789">
    <property type="entry name" value="Sig_transdc_resp-reg_receiver"/>
</dbReference>
<feature type="modified residue" description="Phosphohistidine" evidence="11">
    <location>
        <position position="681"/>
    </location>
</feature>
<dbReference type="FunFam" id="3.30.565.10:FF:000010">
    <property type="entry name" value="Sensor histidine kinase RcsC"/>
    <property type="match status" value="1"/>
</dbReference>
<comment type="subunit">
    <text evidence="9">At low DSF concentrations, interacts with RpfF.</text>
</comment>
<keyword evidence="13" id="KW-0472">Membrane</keyword>
<organism evidence="17 18">
    <name type="scientific">Marinobacterium nitratireducens</name>
    <dbReference type="NCBI Taxonomy" id="518897"/>
    <lineage>
        <taxon>Bacteria</taxon>
        <taxon>Pseudomonadati</taxon>
        <taxon>Pseudomonadota</taxon>
        <taxon>Gammaproteobacteria</taxon>
        <taxon>Oceanospirillales</taxon>
        <taxon>Oceanospirillaceae</taxon>
        <taxon>Marinobacterium</taxon>
    </lineage>
</organism>
<dbReference type="AlphaFoldDB" id="A0A917ZPC1"/>
<dbReference type="PROSITE" id="PS50110">
    <property type="entry name" value="RESPONSE_REGULATORY"/>
    <property type="match status" value="1"/>
</dbReference>
<dbReference type="SMART" id="SM00388">
    <property type="entry name" value="HisKA"/>
    <property type="match status" value="1"/>
</dbReference>
<evidence type="ECO:0000256" key="11">
    <source>
        <dbReference type="PROSITE-ProRule" id="PRU00110"/>
    </source>
</evidence>
<evidence type="ECO:0000256" key="7">
    <source>
        <dbReference type="ARBA" id="ARBA00022840"/>
    </source>
</evidence>
<dbReference type="PANTHER" id="PTHR45339">
    <property type="entry name" value="HYBRID SIGNAL TRANSDUCTION HISTIDINE KINASE J"/>
    <property type="match status" value="1"/>
</dbReference>
<dbReference type="InterPro" id="IPR003661">
    <property type="entry name" value="HisK_dim/P_dom"/>
</dbReference>
<dbReference type="SUPFAM" id="SSF55874">
    <property type="entry name" value="ATPase domain of HSP90 chaperone/DNA topoisomerase II/histidine kinase"/>
    <property type="match status" value="1"/>
</dbReference>
<accession>A0A917ZPC1</accession>
<dbReference type="Gene3D" id="3.40.50.2300">
    <property type="match status" value="1"/>
</dbReference>
<evidence type="ECO:0000256" key="2">
    <source>
        <dbReference type="ARBA" id="ARBA00012438"/>
    </source>
</evidence>
<evidence type="ECO:0000313" key="17">
    <source>
        <dbReference type="EMBL" id="GGO87910.1"/>
    </source>
</evidence>
<dbReference type="Gene3D" id="3.30.565.10">
    <property type="entry name" value="Histidine kinase-like ATPase, C-terminal domain"/>
    <property type="match status" value="1"/>
</dbReference>
<evidence type="ECO:0000256" key="13">
    <source>
        <dbReference type="SAM" id="Phobius"/>
    </source>
</evidence>
<dbReference type="GO" id="GO:0005886">
    <property type="term" value="C:plasma membrane"/>
    <property type="evidence" value="ECO:0007669"/>
    <property type="project" value="UniProtKB-SubCell"/>
</dbReference>
<dbReference type="PROSITE" id="PS50894">
    <property type="entry name" value="HPT"/>
    <property type="match status" value="1"/>
</dbReference>
<dbReference type="InterPro" id="IPR008207">
    <property type="entry name" value="Sig_transdc_His_kin_Hpt_dom"/>
</dbReference>
<dbReference type="GO" id="GO:0000155">
    <property type="term" value="F:phosphorelay sensor kinase activity"/>
    <property type="evidence" value="ECO:0007669"/>
    <property type="project" value="InterPro"/>
</dbReference>
<comment type="catalytic activity">
    <reaction evidence="1">
        <text>ATP + protein L-histidine = ADP + protein N-phospho-L-histidine.</text>
        <dbReference type="EC" id="2.7.13.3"/>
    </reaction>
</comment>
<dbReference type="GO" id="GO:0005524">
    <property type="term" value="F:ATP binding"/>
    <property type="evidence" value="ECO:0007669"/>
    <property type="project" value="UniProtKB-KW"/>
</dbReference>
<feature type="modified residue" description="4-aspartylphosphate" evidence="12">
    <location>
        <position position="538"/>
    </location>
</feature>
<feature type="transmembrane region" description="Helical" evidence="13">
    <location>
        <begin position="182"/>
        <end position="205"/>
    </location>
</feature>
<evidence type="ECO:0000256" key="12">
    <source>
        <dbReference type="PROSITE-ProRule" id="PRU00169"/>
    </source>
</evidence>
<evidence type="ECO:0000256" key="10">
    <source>
        <dbReference type="ARBA" id="ARBA00068150"/>
    </source>
</evidence>
<dbReference type="FunFam" id="1.10.287.130:FF:000002">
    <property type="entry name" value="Two-component osmosensing histidine kinase"/>
    <property type="match status" value="1"/>
</dbReference>
<feature type="domain" description="Response regulatory" evidence="15">
    <location>
        <begin position="489"/>
        <end position="606"/>
    </location>
</feature>
<evidence type="ECO:0000259" key="16">
    <source>
        <dbReference type="PROSITE" id="PS50894"/>
    </source>
</evidence>
<dbReference type="InterPro" id="IPR036097">
    <property type="entry name" value="HisK_dim/P_sf"/>
</dbReference>
<dbReference type="PRINTS" id="PR00344">
    <property type="entry name" value="BCTRLSENSOR"/>
</dbReference>
<feature type="transmembrane region" description="Helical" evidence="13">
    <location>
        <begin position="18"/>
        <end position="40"/>
    </location>
</feature>
<evidence type="ECO:0000313" key="18">
    <source>
        <dbReference type="Proteomes" id="UP000599578"/>
    </source>
</evidence>
<evidence type="ECO:0000259" key="15">
    <source>
        <dbReference type="PROSITE" id="PS50110"/>
    </source>
</evidence>
<dbReference type="EC" id="2.7.13.3" evidence="2"/>